<name>A0AAE0RVZ3_9BIVA</name>
<keyword evidence="1" id="KW-0812">Transmembrane</keyword>
<dbReference type="AlphaFoldDB" id="A0AAE0RVZ3"/>
<keyword evidence="1" id="KW-1133">Transmembrane helix</keyword>
<accession>A0AAE0RVZ3</accession>
<proteinExistence type="predicted"/>
<reference evidence="2" key="1">
    <citation type="journal article" date="2021" name="Genome Biol. Evol.">
        <title>A High-Quality Reference Genome for a Parasitic Bivalve with Doubly Uniparental Inheritance (Bivalvia: Unionida).</title>
        <authorList>
            <person name="Smith C.H."/>
        </authorList>
    </citation>
    <scope>NUCLEOTIDE SEQUENCE</scope>
    <source>
        <strain evidence="2">CHS0354</strain>
    </source>
</reference>
<organism evidence="2 3">
    <name type="scientific">Potamilus streckersoni</name>
    <dbReference type="NCBI Taxonomy" id="2493646"/>
    <lineage>
        <taxon>Eukaryota</taxon>
        <taxon>Metazoa</taxon>
        <taxon>Spiralia</taxon>
        <taxon>Lophotrochozoa</taxon>
        <taxon>Mollusca</taxon>
        <taxon>Bivalvia</taxon>
        <taxon>Autobranchia</taxon>
        <taxon>Heteroconchia</taxon>
        <taxon>Palaeoheterodonta</taxon>
        <taxon>Unionida</taxon>
        <taxon>Unionoidea</taxon>
        <taxon>Unionidae</taxon>
        <taxon>Ambleminae</taxon>
        <taxon>Lampsilini</taxon>
        <taxon>Potamilus</taxon>
    </lineage>
</organism>
<feature type="transmembrane region" description="Helical" evidence="1">
    <location>
        <begin position="37"/>
        <end position="54"/>
    </location>
</feature>
<protein>
    <submittedName>
        <fullName evidence="2">Uncharacterized protein</fullName>
    </submittedName>
</protein>
<reference evidence="2" key="2">
    <citation type="journal article" date="2021" name="Genome Biol. Evol.">
        <title>Developing a high-quality reference genome for a parasitic bivalve with doubly uniparental inheritance (Bivalvia: Unionida).</title>
        <authorList>
            <person name="Smith C.H."/>
        </authorList>
    </citation>
    <scope>NUCLEOTIDE SEQUENCE</scope>
    <source>
        <strain evidence="2">CHS0354</strain>
        <tissue evidence="2">Mantle</tissue>
    </source>
</reference>
<comment type="caution">
    <text evidence="2">The sequence shown here is derived from an EMBL/GenBank/DDBJ whole genome shotgun (WGS) entry which is preliminary data.</text>
</comment>
<evidence type="ECO:0000313" key="3">
    <source>
        <dbReference type="Proteomes" id="UP001195483"/>
    </source>
</evidence>
<evidence type="ECO:0000313" key="2">
    <source>
        <dbReference type="EMBL" id="KAK3580642.1"/>
    </source>
</evidence>
<keyword evidence="3" id="KW-1185">Reference proteome</keyword>
<evidence type="ECO:0000256" key="1">
    <source>
        <dbReference type="SAM" id="Phobius"/>
    </source>
</evidence>
<dbReference type="EMBL" id="JAEAOA010000816">
    <property type="protein sequence ID" value="KAK3580642.1"/>
    <property type="molecule type" value="Genomic_DNA"/>
</dbReference>
<dbReference type="Proteomes" id="UP001195483">
    <property type="component" value="Unassembled WGS sequence"/>
</dbReference>
<keyword evidence="1" id="KW-0472">Membrane</keyword>
<sequence length="124" mass="14261">MYHIPNTKFNSMHLCITATYQHWITCTTYPTPNSTVHIYYCMIATYLLIIFTTYPAPNSIVHIYHCTIHTSTLGHMYHIPNTKCNSLSLHTSTLDHMYHIPNTKCNSLSLHTSTLDHNLSNAHL</sequence>
<gene>
    <name evidence="2" type="ORF">CHS0354_013413</name>
</gene>
<reference evidence="2" key="3">
    <citation type="submission" date="2023-05" db="EMBL/GenBank/DDBJ databases">
        <authorList>
            <person name="Smith C.H."/>
        </authorList>
    </citation>
    <scope>NUCLEOTIDE SEQUENCE</scope>
    <source>
        <strain evidence="2">CHS0354</strain>
        <tissue evidence="2">Mantle</tissue>
    </source>
</reference>